<feature type="chain" id="PRO_5011535750" evidence="9">
    <location>
        <begin position="36"/>
        <end position="891"/>
    </location>
</feature>
<evidence type="ECO:0000256" key="5">
    <source>
        <dbReference type="ARBA" id="ARBA00022729"/>
    </source>
</evidence>
<evidence type="ECO:0000259" key="12">
    <source>
        <dbReference type="Pfam" id="PF21082"/>
    </source>
</evidence>
<dbReference type="InterPro" id="IPR052702">
    <property type="entry name" value="MscS-like_channel"/>
</dbReference>
<comment type="similarity">
    <text evidence="2">Belongs to the MscS (TC 1.A.23) family.</text>
</comment>
<keyword evidence="15" id="KW-1185">Reference proteome</keyword>
<dbReference type="InterPro" id="IPR011014">
    <property type="entry name" value="MscS_channel_TM-2"/>
</dbReference>
<feature type="transmembrane region" description="Helical" evidence="8">
    <location>
        <begin position="481"/>
        <end position="501"/>
    </location>
</feature>
<dbReference type="Pfam" id="PF12794">
    <property type="entry name" value="MscS_TM"/>
    <property type="match status" value="1"/>
</dbReference>
<evidence type="ECO:0000259" key="13">
    <source>
        <dbReference type="Pfam" id="PF21088"/>
    </source>
</evidence>
<feature type="transmembrane region" description="Helical" evidence="8">
    <location>
        <begin position="507"/>
        <end position="531"/>
    </location>
</feature>
<feature type="domain" description="Mechanosensitive ion channel inner membrane" evidence="11">
    <location>
        <begin position="290"/>
        <end position="620"/>
    </location>
</feature>
<gene>
    <name evidence="14" type="ORF">SAMN04487960_1012</name>
</gene>
<proteinExistence type="inferred from homology"/>
<keyword evidence="5 9" id="KW-0732">Signal</keyword>
<feature type="domain" description="Mechanosensitive ion channel MscS C-terminal" evidence="12">
    <location>
        <begin position="794"/>
        <end position="876"/>
    </location>
</feature>
<feature type="transmembrane region" description="Helical" evidence="8">
    <location>
        <begin position="440"/>
        <end position="460"/>
    </location>
</feature>
<dbReference type="InterPro" id="IPR006685">
    <property type="entry name" value="MscS_channel_2nd"/>
</dbReference>
<dbReference type="FunFam" id="1.10.287.1260:FF:000002">
    <property type="entry name" value="Potassium efflux system KefA"/>
    <property type="match status" value="1"/>
</dbReference>
<evidence type="ECO:0000256" key="4">
    <source>
        <dbReference type="ARBA" id="ARBA00022692"/>
    </source>
</evidence>
<dbReference type="Gene3D" id="3.30.70.100">
    <property type="match status" value="1"/>
</dbReference>
<feature type="transmembrane region" description="Helical" evidence="8">
    <location>
        <begin position="328"/>
        <end position="356"/>
    </location>
</feature>
<comment type="subcellular location">
    <subcellularLocation>
        <location evidence="1">Cell membrane</location>
        <topology evidence="1">Multi-pass membrane protein</topology>
    </subcellularLocation>
</comment>
<organism evidence="14 15">
    <name type="scientific">Marinobacter mobilis</name>
    <dbReference type="NCBI Taxonomy" id="488533"/>
    <lineage>
        <taxon>Bacteria</taxon>
        <taxon>Pseudomonadati</taxon>
        <taxon>Pseudomonadota</taxon>
        <taxon>Gammaproteobacteria</taxon>
        <taxon>Pseudomonadales</taxon>
        <taxon>Marinobacteraceae</taxon>
        <taxon>Marinobacter</taxon>
    </lineage>
</organism>
<dbReference type="SUPFAM" id="SSF50182">
    <property type="entry name" value="Sm-like ribonucleoproteins"/>
    <property type="match status" value="1"/>
</dbReference>
<dbReference type="Gene3D" id="1.10.287.1260">
    <property type="match status" value="1"/>
</dbReference>
<dbReference type="InterPro" id="IPR025692">
    <property type="entry name" value="MscS_IM_dom1"/>
</dbReference>
<dbReference type="Pfam" id="PF00924">
    <property type="entry name" value="MS_channel_2nd"/>
    <property type="match status" value="1"/>
</dbReference>
<dbReference type="Gene3D" id="2.30.30.60">
    <property type="match status" value="1"/>
</dbReference>
<dbReference type="OrthoDB" id="9799209at2"/>
<dbReference type="InterPro" id="IPR049278">
    <property type="entry name" value="MS_channel_C"/>
</dbReference>
<feature type="signal peptide" evidence="9">
    <location>
        <begin position="1"/>
        <end position="35"/>
    </location>
</feature>
<dbReference type="InterPro" id="IPR011066">
    <property type="entry name" value="MscS_channel_C_sf"/>
</dbReference>
<dbReference type="SUPFAM" id="SSF82689">
    <property type="entry name" value="Mechanosensitive channel protein MscS (YggB), C-terminal domain"/>
    <property type="match status" value="1"/>
</dbReference>
<dbReference type="InterPro" id="IPR049142">
    <property type="entry name" value="MS_channel_1st"/>
</dbReference>
<evidence type="ECO:0000259" key="11">
    <source>
        <dbReference type="Pfam" id="PF12794"/>
    </source>
</evidence>
<feature type="transmembrane region" description="Helical" evidence="8">
    <location>
        <begin position="285"/>
        <end position="304"/>
    </location>
</feature>
<feature type="transmembrane region" description="Helical" evidence="8">
    <location>
        <begin position="670"/>
        <end position="692"/>
    </location>
</feature>
<evidence type="ECO:0000256" key="6">
    <source>
        <dbReference type="ARBA" id="ARBA00022989"/>
    </source>
</evidence>
<feature type="transmembrane region" description="Helical" evidence="8">
    <location>
        <begin position="586"/>
        <end position="607"/>
    </location>
</feature>
<dbReference type="Proteomes" id="UP000199675">
    <property type="component" value="Unassembled WGS sequence"/>
</dbReference>
<dbReference type="Pfam" id="PF21088">
    <property type="entry name" value="MS_channel_1st"/>
    <property type="match status" value="1"/>
</dbReference>
<protein>
    <submittedName>
        <fullName evidence="14">Potassium efflux system protein</fullName>
    </submittedName>
</protein>
<evidence type="ECO:0000259" key="10">
    <source>
        <dbReference type="Pfam" id="PF00924"/>
    </source>
</evidence>
<dbReference type="GO" id="GO:0008381">
    <property type="term" value="F:mechanosensitive monoatomic ion channel activity"/>
    <property type="evidence" value="ECO:0007669"/>
    <property type="project" value="UniProtKB-ARBA"/>
</dbReference>
<dbReference type="RefSeq" id="WP_091810896.1">
    <property type="nucleotide sequence ID" value="NZ_FNNE01000001.1"/>
</dbReference>
<name>A0A1H2PY77_9GAMM</name>
<dbReference type="GO" id="GO:0005886">
    <property type="term" value="C:plasma membrane"/>
    <property type="evidence" value="ECO:0007669"/>
    <property type="project" value="UniProtKB-SubCell"/>
</dbReference>
<dbReference type="InterPro" id="IPR023408">
    <property type="entry name" value="MscS_beta-dom_sf"/>
</dbReference>
<reference evidence="14 15" key="1">
    <citation type="submission" date="2016-10" db="EMBL/GenBank/DDBJ databases">
        <authorList>
            <person name="de Groot N.N."/>
        </authorList>
    </citation>
    <scope>NUCLEOTIDE SEQUENCE [LARGE SCALE GENOMIC DNA]</scope>
    <source>
        <strain evidence="14 15">CGMCC 1.7059</strain>
    </source>
</reference>
<evidence type="ECO:0000313" key="15">
    <source>
        <dbReference type="Proteomes" id="UP000199675"/>
    </source>
</evidence>
<dbReference type="PANTHER" id="PTHR30347:SF1">
    <property type="entry name" value="MECHANOSENSITIVE CHANNEL MSCK"/>
    <property type="match status" value="1"/>
</dbReference>
<dbReference type="Pfam" id="PF21082">
    <property type="entry name" value="MS_channel_3rd"/>
    <property type="match status" value="1"/>
</dbReference>
<feature type="transmembrane region" description="Helical" evidence="8">
    <location>
        <begin position="704"/>
        <end position="732"/>
    </location>
</feature>
<keyword evidence="6 8" id="KW-1133">Transmembrane helix</keyword>
<keyword evidence="3" id="KW-1003">Cell membrane</keyword>
<feature type="domain" description="Mechanosensitive ion channel transmembrane helices 2/3" evidence="13">
    <location>
        <begin position="677"/>
        <end position="718"/>
    </location>
</feature>
<evidence type="ECO:0000256" key="9">
    <source>
        <dbReference type="SAM" id="SignalP"/>
    </source>
</evidence>
<feature type="transmembrane region" description="Helical" evidence="8">
    <location>
        <begin position="414"/>
        <end position="434"/>
    </location>
</feature>
<keyword evidence="4 8" id="KW-0812">Transmembrane</keyword>
<evidence type="ECO:0000256" key="1">
    <source>
        <dbReference type="ARBA" id="ARBA00004651"/>
    </source>
</evidence>
<feature type="transmembrane region" description="Helical" evidence="8">
    <location>
        <begin position="362"/>
        <end position="380"/>
    </location>
</feature>
<evidence type="ECO:0000256" key="2">
    <source>
        <dbReference type="ARBA" id="ARBA00008017"/>
    </source>
</evidence>
<dbReference type="AlphaFoldDB" id="A0A1H2PY77"/>
<feature type="domain" description="Mechanosensitive ion channel MscS" evidence="10">
    <location>
        <begin position="720"/>
        <end position="785"/>
    </location>
</feature>
<accession>A0A1H2PY77</accession>
<evidence type="ECO:0000256" key="7">
    <source>
        <dbReference type="ARBA" id="ARBA00023136"/>
    </source>
</evidence>
<evidence type="ECO:0000256" key="3">
    <source>
        <dbReference type="ARBA" id="ARBA00022475"/>
    </source>
</evidence>
<dbReference type="PANTHER" id="PTHR30347">
    <property type="entry name" value="POTASSIUM CHANNEL RELATED"/>
    <property type="match status" value="1"/>
</dbReference>
<dbReference type="SUPFAM" id="SSF82861">
    <property type="entry name" value="Mechanosensitive channel protein MscS (YggB), transmembrane region"/>
    <property type="match status" value="1"/>
</dbReference>
<evidence type="ECO:0000256" key="8">
    <source>
        <dbReference type="SAM" id="Phobius"/>
    </source>
</evidence>
<evidence type="ECO:0000313" key="14">
    <source>
        <dbReference type="EMBL" id="SDV99518.1"/>
    </source>
</evidence>
<sequence length="891" mass="97233">MERRQLSGRGRWWPGGGVWPLLMWLLLSVAMPAMAQEPAAGGAEAEGPAQSTVVQAPEPIIAAPEASDTPAPLPIKTLSQSETGVREEIQSLRSALWERQAALAQTRERLTYAKSLQQRLDNEFASLEQRLESAGLGLSDNYANLLRRRLDRLEQQHLADNLVPAIKEQLEAARIEQFQLEEFGAVLDPDEPVSDRLIDQRVQVLNQLRSLVDDHVHVLTEYFQVITALEQRLRAYQELVRRRLFWLPSVEPAGPAMFAELLQAVRSIFDPSGLMEIVKGFPASVSARLPLLVLLGLLFAGLSYSRRRLKERMKEDNRSIGKVGKDRIGLTVTALLSSVALALPGVLLLFVGALLVAEGGPLGQGLASGLVDAALVLFLLGSVSQIARPQGVAECHFKWQATGLAAIRHGMPRLLVVLLPVAALSPVTQSGAFMEFDASFGRIAFTIASLALAIFIHRLAAAYRSVTPARRDSRGWQAVHLLAVATPLILALASLLGYHYTAVQLEGALFISVCWLVFLTLMRYLGLRALAVRERRLKMERLRAKRAKDQELEAQLEASASSGEGQPGSLDLPEMDLYDISAQSQALLAISTLFVAIAGLWVLWAPIIPALHLFDEITLWTVSDGDASLTVTLSDLGKAALVAFVTVYATRNLPGTLEVMILSRLQLAPGSGYAITTVVTYLIVIIGAIASLNILGAEWSKLQWLVAALGVGLGFGLQEIVANFVSGIILLFERPIRVGDTVTIGGITGTVSRIRIRATTLVDWDRKEQIIPNKTFVTQDLTNWTLSDSITRVIVRVGVAYGSDVDVVRELLLGVAANNDRVVEEPPPAVFCVGLGDSSINFEIRAFVRSMLDIMPLSHEIHSAITRELAKSGIEIPFPQRDIHIRTEAGK</sequence>
<dbReference type="InterPro" id="IPR010920">
    <property type="entry name" value="LSM_dom_sf"/>
</dbReference>
<dbReference type="STRING" id="488533.SAMN04487960_1012"/>
<keyword evidence="7 8" id="KW-0472">Membrane</keyword>
<dbReference type="EMBL" id="FNNE01000001">
    <property type="protein sequence ID" value="SDV99518.1"/>
    <property type="molecule type" value="Genomic_DNA"/>
</dbReference>